<feature type="signal peptide" evidence="1">
    <location>
        <begin position="1"/>
        <end position="21"/>
    </location>
</feature>
<dbReference type="RefSeq" id="WP_211545866.1">
    <property type="nucleotide sequence ID" value="NZ_JAGTUF010000001.1"/>
</dbReference>
<protein>
    <submittedName>
        <fullName evidence="3">FecR domain-containing protein</fullName>
    </submittedName>
</protein>
<feature type="domain" description="FecR protein" evidence="2">
    <location>
        <begin position="56"/>
        <end position="147"/>
    </location>
</feature>
<evidence type="ECO:0000313" key="3">
    <source>
        <dbReference type="EMBL" id="MBR9970367.1"/>
    </source>
</evidence>
<evidence type="ECO:0000256" key="1">
    <source>
        <dbReference type="SAM" id="SignalP"/>
    </source>
</evidence>
<sequence length="148" mass="15444">MCRCVFLVLMASAVLTQTVVAAEPVGQVKTLDGSAQVLRAGVPAALQAGSDVFAADEILTADKSRLGLILRDDTTLSMGPSSRLVVERLEFEPAADKLSQGLALGAGTFSIQTGQIAKLAPARTDIRTPQMSIGIRGTSFLVKVDGDE</sequence>
<evidence type="ECO:0000259" key="2">
    <source>
        <dbReference type="Pfam" id="PF04773"/>
    </source>
</evidence>
<name>A0ABS5I7H4_9PROT</name>
<dbReference type="Pfam" id="PF04773">
    <property type="entry name" value="FecR"/>
    <property type="match status" value="1"/>
</dbReference>
<dbReference type="Proteomes" id="UP000680714">
    <property type="component" value="Unassembled WGS sequence"/>
</dbReference>
<evidence type="ECO:0000313" key="4">
    <source>
        <dbReference type="Proteomes" id="UP000680714"/>
    </source>
</evidence>
<proteinExistence type="predicted"/>
<keyword evidence="1" id="KW-0732">Signal</keyword>
<organism evidence="3 4">
    <name type="scientific">Magnetospirillum sulfuroxidans</name>
    <dbReference type="NCBI Taxonomy" id="611300"/>
    <lineage>
        <taxon>Bacteria</taxon>
        <taxon>Pseudomonadati</taxon>
        <taxon>Pseudomonadota</taxon>
        <taxon>Alphaproteobacteria</taxon>
        <taxon>Rhodospirillales</taxon>
        <taxon>Rhodospirillaceae</taxon>
        <taxon>Magnetospirillum</taxon>
    </lineage>
</organism>
<dbReference type="InterPro" id="IPR006860">
    <property type="entry name" value="FecR"/>
</dbReference>
<gene>
    <name evidence="3" type="ORF">KEC16_01400</name>
</gene>
<reference evidence="3 4" key="1">
    <citation type="submission" date="2021-04" db="EMBL/GenBank/DDBJ databases">
        <title>Magnetospirillum sulfuroxidans sp. nov., a facultative chemolithoautotrophic sulfur-oxidizing alphaproteobacterium isolated from freshwater sediment and proposals for Paramagetospirillum gen. nov., and Magnetospirillaceae fam. nov.</title>
        <authorList>
            <person name="Koziaeva V."/>
            <person name="Geelhoed J.S."/>
            <person name="Sorokin D.Y."/>
            <person name="Grouzdev D.S."/>
        </authorList>
    </citation>
    <scope>NUCLEOTIDE SEQUENCE [LARGE SCALE GENOMIC DNA]</scope>
    <source>
        <strain evidence="3 4">J10</strain>
    </source>
</reference>
<accession>A0ABS5I7H4</accession>
<comment type="caution">
    <text evidence="3">The sequence shown here is derived from an EMBL/GenBank/DDBJ whole genome shotgun (WGS) entry which is preliminary data.</text>
</comment>
<dbReference type="EMBL" id="JAGTUF010000001">
    <property type="protein sequence ID" value="MBR9970367.1"/>
    <property type="molecule type" value="Genomic_DNA"/>
</dbReference>
<keyword evidence="4" id="KW-1185">Reference proteome</keyword>
<feature type="chain" id="PRO_5046267882" evidence="1">
    <location>
        <begin position="22"/>
        <end position="148"/>
    </location>
</feature>
<dbReference type="PANTHER" id="PTHR38731">
    <property type="entry name" value="LIPL45-RELATED LIPOPROTEIN-RELATED"/>
    <property type="match status" value="1"/>
</dbReference>